<reference evidence="1 2" key="1">
    <citation type="submission" date="2017-04" db="EMBL/GenBank/DDBJ databases">
        <authorList>
            <person name="Afonso C.L."/>
            <person name="Miller P.J."/>
            <person name="Scott M.A."/>
            <person name="Spackman E."/>
            <person name="Goraichik I."/>
            <person name="Dimitrov K.M."/>
            <person name="Suarez D.L."/>
            <person name="Swayne D.E."/>
        </authorList>
    </citation>
    <scope>NUCLEOTIDE SEQUENCE [LARGE SCALE GENOMIC DNA]</scope>
    <source>
        <strain evidence="1 2">N3/975</strain>
    </source>
</reference>
<dbReference type="SFLD" id="SFLDS00003">
    <property type="entry name" value="Haloacid_Dehalogenase"/>
    <property type="match status" value="1"/>
</dbReference>
<dbReference type="EMBL" id="LT840184">
    <property type="protein sequence ID" value="SMF83776.1"/>
    <property type="molecule type" value="Genomic_DNA"/>
</dbReference>
<dbReference type="NCBIfam" id="TIGR02254">
    <property type="entry name" value="YjjG_YfnB"/>
    <property type="match status" value="1"/>
</dbReference>
<dbReference type="InterPro" id="IPR052550">
    <property type="entry name" value="Pyrimidine_5'-ntase_YjjG"/>
</dbReference>
<dbReference type="InterPro" id="IPR036412">
    <property type="entry name" value="HAD-like_sf"/>
</dbReference>
<dbReference type="AlphaFoldDB" id="A0A1X7HCF0"/>
<name>A0A1X7HCF0_9BACL</name>
<sequence length="238" mass="27619">MLKKYRTLLFDVDDTLLDFGAAENAALSMLFEDHNIPLTTELKAHYRKINQGLWKSFEEGTLDRDEVVNTRFSILFKEYGQEVDGVLLEKKYRSYLEEGHQLVHGAFELIKDLHHKYDLYIVTNGVSKTQYKRLRDSALFPLFNNIFVSEDTGFQKPMKEYFDYVFARIPNFSVEQGLIIGDSLSADIAGGQLAGLDTCWFNPEMKPNNMDIVPTYQIQRLDELYRILHVERESLVSV</sequence>
<dbReference type="STRING" id="1313296.SAMN05661091_2452"/>
<dbReference type="PANTHER" id="PTHR47478">
    <property type="match status" value="1"/>
</dbReference>
<dbReference type="Pfam" id="PF00702">
    <property type="entry name" value="Hydrolase"/>
    <property type="match status" value="1"/>
</dbReference>
<dbReference type="Proteomes" id="UP000192940">
    <property type="component" value="Chromosome I"/>
</dbReference>
<dbReference type="GO" id="GO:0008253">
    <property type="term" value="F:5'-nucleotidase activity"/>
    <property type="evidence" value="ECO:0007669"/>
    <property type="project" value="InterPro"/>
</dbReference>
<dbReference type="SFLD" id="SFLDG01135">
    <property type="entry name" value="C1.5.6:_HAD__Beta-PGM__Phospha"/>
    <property type="match status" value="1"/>
</dbReference>
<protein>
    <submittedName>
        <fullName evidence="1">2-haloacid dehalogenase</fullName>
    </submittedName>
</protein>
<dbReference type="InterPro" id="IPR023198">
    <property type="entry name" value="PGP-like_dom2"/>
</dbReference>
<dbReference type="NCBIfam" id="TIGR01549">
    <property type="entry name" value="HAD-SF-IA-v1"/>
    <property type="match status" value="1"/>
</dbReference>
<dbReference type="InterPro" id="IPR011951">
    <property type="entry name" value="HAD-SF_hydro_IA_YjjG/PynA"/>
</dbReference>
<dbReference type="Gene3D" id="3.40.50.1000">
    <property type="entry name" value="HAD superfamily/HAD-like"/>
    <property type="match status" value="1"/>
</dbReference>
<gene>
    <name evidence="1" type="ORF">SAMN05661091_2452</name>
</gene>
<organism evidence="1 2">
    <name type="scientific">Paenibacillus uliginis N3/975</name>
    <dbReference type="NCBI Taxonomy" id="1313296"/>
    <lineage>
        <taxon>Bacteria</taxon>
        <taxon>Bacillati</taxon>
        <taxon>Bacillota</taxon>
        <taxon>Bacilli</taxon>
        <taxon>Bacillales</taxon>
        <taxon>Paenibacillaceae</taxon>
        <taxon>Paenibacillus</taxon>
    </lineage>
</organism>
<evidence type="ECO:0000313" key="2">
    <source>
        <dbReference type="Proteomes" id="UP000192940"/>
    </source>
</evidence>
<accession>A0A1X7HCF0</accession>
<dbReference type="PANTHER" id="PTHR47478:SF1">
    <property type="entry name" value="PYRIMIDINE 5'-NUCLEOTIDASE YJJG"/>
    <property type="match status" value="1"/>
</dbReference>
<dbReference type="Gene3D" id="1.10.150.240">
    <property type="entry name" value="Putative phosphatase, domain 2"/>
    <property type="match status" value="1"/>
</dbReference>
<dbReference type="SUPFAM" id="SSF56784">
    <property type="entry name" value="HAD-like"/>
    <property type="match status" value="1"/>
</dbReference>
<dbReference type="InterPro" id="IPR006439">
    <property type="entry name" value="HAD-SF_hydro_IA"/>
</dbReference>
<dbReference type="SFLD" id="SFLDG01129">
    <property type="entry name" value="C1.5:_HAD__Beta-PGM__Phosphata"/>
    <property type="match status" value="1"/>
</dbReference>
<keyword evidence="2" id="KW-1185">Reference proteome</keyword>
<evidence type="ECO:0000313" key="1">
    <source>
        <dbReference type="EMBL" id="SMF83776.1"/>
    </source>
</evidence>
<dbReference type="InterPro" id="IPR023214">
    <property type="entry name" value="HAD_sf"/>
</dbReference>
<proteinExistence type="predicted"/>